<dbReference type="PANTHER" id="PTHR21660">
    <property type="entry name" value="THIOESTERASE SUPERFAMILY MEMBER-RELATED"/>
    <property type="match status" value="1"/>
</dbReference>
<protein>
    <submittedName>
        <fullName evidence="4">Thioesterase superfamily protein</fullName>
    </submittedName>
</protein>
<dbReference type="Proteomes" id="UP000006286">
    <property type="component" value="Chromosome"/>
</dbReference>
<dbReference type="InterPro" id="IPR029069">
    <property type="entry name" value="HotDog_dom_sf"/>
</dbReference>
<dbReference type="OrthoDB" id="9813282at2"/>
<evidence type="ECO:0000256" key="2">
    <source>
        <dbReference type="ARBA" id="ARBA00022801"/>
    </source>
</evidence>
<dbReference type="AlphaFoldDB" id="K0CAF8"/>
<dbReference type="CDD" id="cd03443">
    <property type="entry name" value="PaaI_thioesterase"/>
    <property type="match status" value="1"/>
</dbReference>
<name>K0CAF8_ALCDB</name>
<dbReference type="Pfam" id="PF03061">
    <property type="entry name" value="4HBT"/>
    <property type="match status" value="1"/>
</dbReference>
<feature type="domain" description="Thioesterase" evidence="3">
    <location>
        <begin position="60"/>
        <end position="135"/>
    </location>
</feature>
<dbReference type="InterPro" id="IPR039298">
    <property type="entry name" value="ACOT13"/>
</dbReference>
<reference evidence="4 5" key="1">
    <citation type="journal article" date="2012" name="J. Bacteriol.">
        <title>Complete genome sequence of Alcanivorax dieselolei type strain B5.</title>
        <authorList>
            <person name="Lai Q."/>
            <person name="Li W."/>
            <person name="Shao Z."/>
        </authorList>
    </citation>
    <scope>NUCLEOTIDE SEQUENCE [LARGE SCALE GENOMIC DNA]</scope>
    <source>
        <strain evidence="5">DSM 16502 / CGMCC 1.3690 / B-5</strain>
    </source>
</reference>
<evidence type="ECO:0000259" key="3">
    <source>
        <dbReference type="Pfam" id="PF03061"/>
    </source>
</evidence>
<gene>
    <name evidence="4" type="ordered locus">B5T_00138</name>
</gene>
<dbReference type="EMBL" id="CP003466">
    <property type="protein sequence ID" value="AFT68426.1"/>
    <property type="molecule type" value="Genomic_DNA"/>
</dbReference>
<dbReference type="NCBIfam" id="TIGR00369">
    <property type="entry name" value="unchar_dom_1"/>
    <property type="match status" value="1"/>
</dbReference>
<dbReference type="GO" id="GO:0047617">
    <property type="term" value="F:fatty acyl-CoA hydrolase activity"/>
    <property type="evidence" value="ECO:0007669"/>
    <property type="project" value="InterPro"/>
</dbReference>
<evidence type="ECO:0000313" key="4">
    <source>
        <dbReference type="EMBL" id="AFT68426.1"/>
    </source>
</evidence>
<keyword evidence="2" id="KW-0378">Hydrolase</keyword>
<dbReference type="Gene3D" id="3.10.129.10">
    <property type="entry name" value="Hotdog Thioesterase"/>
    <property type="match status" value="1"/>
</dbReference>
<dbReference type="eggNOG" id="COG2050">
    <property type="taxonomic scope" value="Bacteria"/>
</dbReference>
<accession>K0CAF8</accession>
<sequence>MTQDSQTSPTSSLNVLQQLVKHRSHGSSIGRTMGMIAVAAERGRIQIEARPDDRHLNPLGMVHGGFAATCLDGAAALALFSTLDATDQYSTVDLAIKYVRPLQPEAAYNVEGWLVERTRSLAICDADIRDKGGKLYARATATLMIKAESVS</sequence>
<dbReference type="InterPro" id="IPR006683">
    <property type="entry name" value="Thioestr_dom"/>
</dbReference>
<comment type="similarity">
    <text evidence="1">Belongs to the thioesterase PaaI family.</text>
</comment>
<dbReference type="InterPro" id="IPR003736">
    <property type="entry name" value="PAAI_dom"/>
</dbReference>
<dbReference type="KEGG" id="adi:B5T_00138"/>
<dbReference type="PANTHER" id="PTHR21660:SF1">
    <property type="entry name" value="ACYL-COENZYME A THIOESTERASE 13"/>
    <property type="match status" value="1"/>
</dbReference>
<evidence type="ECO:0000313" key="5">
    <source>
        <dbReference type="Proteomes" id="UP000006286"/>
    </source>
</evidence>
<dbReference type="HOGENOM" id="CLU_089876_3_0_6"/>
<proteinExistence type="inferred from homology"/>
<dbReference type="PATRIC" id="fig|930169.3.peg.137"/>
<dbReference type="STRING" id="930169.B5T_00138"/>
<keyword evidence="5" id="KW-1185">Reference proteome</keyword>
<dbReference type="RefSeq" id="WP_014992507.1">
    <property type="nucleotide sequence ID" value="NC_018691.1"/>
</dbReference>
<organism evidence="4 5">
    <name type="scientific">Alcanivorax dieselolei (strain DSM 16502 / CGMCC 1.3690 / MCCC 1A00001 / B-5)</name>
    <name type="common">Alloalcanivorax dieselolei</name>
    <dbReference type="NCBI Taxonomy" id="930169"/>
    <lineage>
        <taxon>Bacteria</taxon>
        <taxon>Pseudomonadati</taxon>
        <taxon>Pseudomonadota</taxon>
        <taxon>Gammaproteobacteria</taxon>
        <taxon>Oceanospirillales</taxon>
        <taxon>Alcanivoracaceae</taxon>
        <taxon>Alloalcanivorax</taxon>
    </lineage>
</organism>
<dbReference type="SUPFAM" id="SSF54637">
    <property type="entry name" value="Thioesterase/thiol ester dehydrase-isomerase"/>
    <property type="match status" value="1"/>
</dbReference>
<evidence type="ECO:0000256" key="1">
    <source>
        <dbReference type="ARBA" id="ARBA00008324"/>
    </source>
</evidence>